<proteinExistence type="predicted"/>
<reference evidence="6 7" key="1">
    <citation type="submission" date="2018-05" db="EMBL/GenBank/DDBJ databases">
        <title>Draft genome of Methanospirillum stamsii Pt1.</title>
        <authorList>
            <person name="Dueholm M.S."/>
            <person name="Nielsen P.H."/>
            <person name="Bakmann L.F."/>
            <person name="Otzen D.E."/>
        </authorList>
    </citation>
    <scope>NUCLEOTIDE SEQUENCE [LARGE SCALE GENOMIC DNA]</scope>
    <source>
        <strain evidence="6 7">Pt1</strain>
    </source>
</reference>
<dbReference type="RefSeq" id="WP_109941495.1">
    <property type="nucleotide sequence ID" value="NZ_CP176366.1"/>
</dbReference>
<keyword evidence="4" id="KW-0411">Iron-sulfur</keyword>
<evidence type="ECO:0000313" key="6">
    <source>
        <dbReference type="EMBL" id="PWR72435.1"/>
    </source>
</evidence>
<dbReference type="OrthoDB" id="23478at2157"/>
<dbReference type="GO" id="GO:0046872">
    <property type="term" value="F:metal ion binding"/>
    <property type="evidence" value="ECO:0007669"/>
    <property type="project" value="UniProtKB-KW"/>
</dbReference>
<keyword evidence="1" id="KW-0004">4Fe-4S</keyword>
<gene>
    <name evidence="6" type="ORF">DLD82_12280</name>
</gene>
<dbReference type="PANTHER" id="PTHR10849">
    <property type="entry name" value="NADH DEHYDROGENASE UBIQUINONE IRON-SULFUR PROTEIN 8, MITOCHONDRIAL"/>
    <property type="match status" value="1"/>
</dbReference>
<dbReference type="AlphaFoldDB" id="A0A2V2N1J7"/>
<evidence type="ECO:0000259" key="5">
    <source>
        <dbReference type="PROSITE" id="PS51379"/>
    </source>
</evidence>
<comment type="caution">
    <text evidence="6">The sequence shown here is derived from an EMBL/GenBank/DDBJ whole genome shotgun (WGS) entry which is preliminary data.</text>
</comment>
<feature type="domain" description="4Fe-4S ferredoxin-type" evidence="5">
    <location>
        <begin position="67"/>
        <end position="96"/>
    </location>
</feature>
<dbReference type="PROSITE" id="PS00198">
    <property type="entry name" value="4FE4S_FER_1"/>
    <property type="match status" value="2"/>
</dbReference>
<keyword evidence="3" id="KW-0408">Iron</keyword>
<evidence type="ECO:0000256" key="1">
    <source>
        <dbReference type="ARBA" id="ARBA00022485"/>
    </source>
</evidence>
<dbReference type="Pfam" id="PF14697">
    <property type="entry name" value="Fer4_21"/>
    <property type="match status" value="1"/>
</dbReference>
<evidence type="ECO:0000256" key="4">
    <source>
        <dbReference type="ARBA" id="ARBA00023014"/>
    </source>
</evidence>
<keyword evidence="2" id="KW-0479">Metal-binding</keyword>
<keyword evidence="7" id="KW-1185">Reference proteome</keyword>
<protein>
    <submittedName>
        <fullName evidence="6">4Fe-4S ferredoxin</fullName>
    </submittedName>
</protein>
<evidence type="ECO:0000256" key="2">
    <source>
        <dbReference type="ARBA" id="ARBA00022723"/>
    </source>
</evidence>
<organism evidence="6 7">
    <name type="scientific">Methanospirillum stamsii</name>
    <dbReference type="NCBI Taxonomy" id="1277351"/>
    <lineage>
        <taxon>Archaea</taxon>
        <taxon>Methanobacteriati</taxon>
        <taxon>Methanobacteriota</taxon>
        <taxon>Stenosarchaea group</taxon>
        <taxon>Methanomicrobia</taxon>
        <taxon>Methanomicrobiales</taxon>
        <taxon>Methanospirillaceae</taxon>
        <taxon>Methanospirillum</taxon>
    </lineage>
</organism>
<feature type="domain" description="4Fe-4S ferredoxin-type" evidence="5">
    <location>
        <begin position="36"/>
        <end position="65"/>
    </location>
</feature>
<dbReference type="InterPro" id="IPR010226">
    <property type="entry name" value="NADH_quinone_OxRdtase_chainI"/>
</dbReference>
<dbReference type="GO" id="GO:0016651">
    <property type="term" value="F:oxidoreductase activity, acting on NAD(P)H"/>
    <property type="evidence" value="ECO:0007669"/>
    <property type="project" value="InterPro"/>
</dbReference>
<dbReference type="GO" id="GO:0051539">
    <property type="term" value="F:4 iron, 4 sulfur cluster binding"/>
    <property type="evidence" value="ECO:0007669"/>
    <property type="project" value="UniProtKB-KW"/>
</dbReference>
<sequence>MKVGVMALNVLKNLIKGPATIRYPYQPAKVTPVTRGHLVINIENCIFCGLCRMHCPADAIEVNKQERTWQLNQFQCIICGNCVSYCPKDCLSIKQTYLPPSASATYVTITGPEPETKENP</sequence>
<dbReference type="PROSITE" id="PS51379">
    <property type="entry name" value="4FE4S_FER_2"/>
    <property type="match status" value="2"/>
</dbReference>
<dbReference type="GeneID" id="97608277"/>
<evidence type="ECO:0000256" key="3">
    <source>
        <dbReference type="ARBA" id="ARBA00023004"/>
    </source>
</evidence>
<name>A0A2V2N1J7_9EURY</name>
<dbReference type="Proteomes" id="UP000245934">
    <property type="component" value="Unassembled WGS sequence"/>
</dbReference>
<dbReference type="EMBL" id="QGMZ01000027">
    <property type="protein sequence ID" value="PWR72435.1"/>
    <property type="molecule type" value="Genomic_DNA"/>
</dbReference>
<dbReference type="SUPFAM" id="SSF54862">
    <property type="entry name" value="4Fe-4S ferredoxins"/>
    <property type="match status" value="1"/>
</dbReference>
<accession>A0A2V2N1J7</accession>
<evidence type="ECO:0000313" key="7">
    <source>
        <dbReference type="Proteomes" id="UP000245934"/>
    </source>
</evidence>
<dbReference type="Gene3D" id="3.30.70.20">
    <property type="match status" value="2"/>
</dbReference>
<dbReference type="InterPro" id="IPR017896">
    <property type="entry name" value="4Fe4S_Fe-S-bd"/>
</dbReference>
<dbReference type="InterPro" id="IPR017900">
    <property type="entry name" value="4Fe4S_Fe_S_CS"/>
</dbReference>
<dbReference type="GO" id="GO:0016020">
    <property type="term" value="C:membrane"/>
    <property type="evidence" value="ECO:0007669"/>
    <property type="project" value="InterPro"/>
</dbReference>